<sequence>FYYLKLFAMFVLLLKFEEFPGGGEEYRHIESLVFSSTSWGGRVVLSSSVSLLPFLLHGAQKYHWLREFKKFVVLYK</sequence>
<evidence type="ECO:0000313" key="2">
    <source>
        <dbReference type="Proteomes" id="UP000015105"/>
    </source>
</evidence>
<dbReference type="EnsemblPlants" id="AET4Gv20551900.69">
    <property type="protein sequence ID" value="AET4Gv20551900.69"/>
    <property type="gene ID" value="AET4Gv20551900"/>
</dbReference>
<reference evidence="1" key="5">
    <citation type="journal article" date="2021" name="G3 (Bethesda)">
        <title>Aegilops tauschii genome assembly Aet v5.0 features greater sequence contiguity and improved annotation.</title>
        <authorList>
            <person name="Wang L."/>
            <person name="Zhu T."/>
            <person name="Rodriguez J.C."/>
            <person name="Deal K.R."/>
            <person name="Dubcovsky J."/>
            <person name="McGuire P.E."/>
            <person name="Lux T."/>
            <person name="Spannagl M."/>
            <person name="Mayer K.F.X."/>
            <person name="Baldrich P."/>
            <person name="Meyers B.C."/>
            <person name="Huo N."/>
            <person name="Gu Y.Q."/>
            <person name="Zhou H."/>
            <person name="Devos K.M."/>
            <person name="Bennetzen J.L."/>
            <person name="Unver T."/>
            <person name="Budak H."/>
            <person name="Gulick P.J."/>
            <person name="Galiba G."/>
            <person name="Kalapos B."/>
            <person name="Nelson D.R."/>
            <person name="Li P."/>
            <person name="You F.M."/>
            <person name="Luo M.C."/>
            <person name="Dvorak J."/>
        </authorList>
    </citation>
    <scope>NUCLEOTIDE SEQUENCE [LARGE SCALE GENOMIC DNA]</scope>
    <source>
        <strain evidence="1">cv. AL8/78</strain>
    </source>
</reference>
<reference evidence="1" key="3">
    <citation type="journal article" date="2017" name="Nature">
        <title>Genome sequence of the progenitor of the wheat D genome Aegilops tauschii.</title>
        <authorList>
            <person name="Luo M.C."/>
            <person name="Gu Y.Q."/>
            <person name="Puiu D."/>
            <person name="Wang H."/>
            <person name="Twardziok S.O."/>
            <person name="Deal K.R."/>
            <person name="Huo N."/>
            <person name="Zhu T."/>
            <person name="Wang L."/>
            <person name="Wang Y."/>
            <person name="McGuire P.E."/>
            <person name="Liu S."/>
            <person name="Long H."/>
            <person name="Ramasamy R.K."/>
            <person name="Rodriguez J.C."/>
            <person name="Van S.L."/>
            <person name="Yuan L."/>
            <person name="Wang Z."/>
            <person name="Xia Z."/>
            <person name="Xiao L."/>
            <person name="Anderson O.D."/>
            <person name="Ouyang S."/>
            <person name="Liang Y."/>
            <person name="Zimin A.V."/>
            <person name="Pertea G."/>
            <person name="Qi P."/>
            <person name="Bennetzen J.L."/>
            <person name="Dai X."/>
            <person name="Dawson M.W."/>
            <person name="Muller H.G."/>
            <person name="Kugler K."/>
            <person name="Rivarola-Duarte L."/>
            <person name="Spannagl M."/>
            <person name="Mayer K.F.X."/>
            <person name="Lu F.H."/>
            <person name="Bevan M.W."/>
            <person name="Leroy P."/>
            <person name="Li P."/>
            <person name="You F.M."/>
            <person name="Sun Q."/>
            <person name="Liu Z."/>
            <person name="Lyons E."/>
            <person name="Wicker T."/>
            <person name="Salzberg S.L."/>
            <person name="Devos K.M."/>
            <person name="Dvorak J."/>
        </authorList>
    </citation>
    <scope>NUCLEOTIDE SEQUENCE [LARGE SCALE GENOMIC DNA]</scope>
    <source>
        <strain evidence="1">cv. AL8/78</strain>
    </source>
</reference>
<dbReference type="Gramene" id="AET4Gv20551900.69">
    <property type="protein sequence ID" value="AET4Gv20551900.69"/>
    <property type="gene ID" value="AET4Gv20551900"/>
</dbReference>
<dbReference type="Proteomes" id="UP000015105">
    <property type="component" value="Chromosome 4D"/>
</dbReference>
<dbReference type="AlphaFoldDB" id="A0A453IGU5"/>
<evidence type="ECO:0000313" key="1">
    <source>
        <dbReference type="EnsemblPlants" id="AET4Gv20551900.69"/>
    </source>
</evidence>
<keyword evidence="2" id="KW-1185">Reference proteome</keyword>
<reference evidence="2" key="2">
    <citation type="journal article" date="2017" name="Nat. Plants">
        <title>The Aegilops tauschii genome reveals multiple impacts of transposons.</title>
        <authorList>
            <person name="Zhao G."/>
            <person name="Zou C."/>
            <person name="Li K."/>
            <person name="Wang K."/>
            <person name="Li T."/>
            <person name="Gao L."/>
            <person name="Zhang X."/>
            <person name="Wang H."/>
            <person name="Yang Z."/>
            <person name="Liu X."/>
            <person name="Jiang W."/>
            <person name="Mao L."/>
            <person name="Kong X."/>
            <person name="Jiao Y."/>
            <person name="Jia J."/>
        </authorList>
    </citation>
    <scope>NUCLEOTIDE SEQUENCE [LARGE SCALE GENOMIC DNA]</scope>
    <source>
        <strain evidence="2">cv. AL8/78</strain>
    </source>
</reference>
<protein>
    <submittedName>
        <fullName evidence="1">Uncharacterized protein</fullName>
    </submittedName>
</protein>
<name>A0A453IGU5_AEGTS</name>
<organism evidence="1 2">
    <name type="scientific">Aegilops tauschii subsp. strangulata</name>
    <name type="common">Goatgrass</name>
    <dbReference type="NCBI Taxonomy" id="200361"/>
    <lineage>
        <taxon>Eukaryota</taxon>
        <taxon>Viridiplantae</taxon>
        <taxon>Streptophyta</taxon>
        <taxon>Embryophyta</taxon>
        <taxon>Tracheophyta</taxon>
        <taxon>Spermatophyta</taxon>
        <taxon>Magnoliopsida</taxon>
        <taxon>Liliopsida</taxon>
        <taxon>Poales</taxon>
        <taxon>Poaceae</taxon>
        <taxon>BOP clade</taxon>
        <taxon>Pooideae</taxon>
        <taxon>Triticodae</taxon>
        <taxon>Triticeae</taxon>
        <taxon>Triticinae</taxon>
        <taxon>Aegilops</taxon>
    </lineage>
</organism>
<reference evidence="1" key="4">
    <citation type="submission" date="2019-03" db="UniProtKB">
        <authorList>
            <consortium name="EnsemblPlants"/>
        </authorList>
    </citation>
    <scope>IDENTIFICATION</scope>
</reference>
<accession>A0A453IGU5</accession>
<reference evidence="2" key="1">
    <citation type="journal article" date="2014" name="Science">
        <title>Ancient hybridizations among the ancestral genomes of bread wheat.</title>
        <authorList>
            <consortium name="International Wheat Genome Sequencing Consortium,"/>
            <person name="Marcussen T."/>
            <person name="Sandve S.R."/>
            <person name="Heier L."/>
            <person name="Spannagl M."/>
            <person name="Pfeifer M."/>
            <person name="Jakobsen K.S."/>
            <person name="Wulff B.B."/>
            <person name="Steuernagel B."/>
            <person name="Mayer K.F."/>
            <person name="Olsen O.A."/>
        </authorList>
    </citation>
    <scope>NUCLEOTIDE SEQUENCE [LARGE SCALE GENOMIC DNA]</scope>
    <source>
        <strain evidence="2">cv. AL8/78</strain>
    </source>
</reference>
<proteinExistence type="predicted"/>